<dbReference type="Proteomes" id="UP000758603">
    <property type="component" value="Unassembled WGS sequence"/>
</dbReference>
<accession>A0A9P8UDX8</accession>
<keyword evidence="2" id="KW-1185">Reference proteome</keyword>
<dbReference type="OrthoDB" id="5412996at2759"/>
<dbReference type="GeneID" id="70132676"/>
<protein>
    <submittedName>
        <fullName evidence="1">Uncharacterized protein</fullName>
    </submittedName>
</protein>
<dbReference type="EMBL" id="JAGPXC010000008">
    <property type="protein sequence ID" value="KAH6648158.1"/>
    <property type="molecule type" value="Genomic_DNA"/>
</dbReference>
<gene>
    <name evidence="1" type="ORF">BKA67DRAFT_579712</name>
</gene>
<comment type="caution">
    <text evidence="1">The sequence shown here is derived from an EMBL/GenBank/DDBJ whole genome shotgun (WGS) entry which is preliminary data.</text>
</comment>
<evidence type="ECO:0000313" key="1">
    <source>
        <dbReference type="EMBL" id="KAH6648158.1"/>
    </source>
</evidence>
<organism evidence="1 2">
    <name type="scientific">Truncatella angustata</name>
    <dbReference type="NCBI Taxonomy" id="152316"/>
    <lineage>
        <taxon>Eukaryota</taxon>
        <taxon>Fungi</taxon>
        <taxon>Dikarya</taxon>
        <taxon>Ascomycota</taxon>
        <taxon>Pezizomycotina</taxon>
        <taxon>Sordariomycetes</taxon>
        <taxon>Xylariomycetidae</taxon>
        <taxon>Amphisphaeriales</taxon>
        <taxon>Sporocadaceae</taxon>
        <taxon>Truncatella</taxon>
    </lineage>
</organism>
<dbReference type="RefSeq" id="XP_045954670.1">
    <property type="nucleotide sequence ID" value="XM_046103785.1"/>
</dbReference>
<dbReference type="AlphaFoldDB" id="A0A9P8UDX8"/>
<reference evidence="1" key="1">
    <citation type="journal article" date="2021" name="Nat. Commun.">
        <title>Genetic determinants of endophytism in the Arabidopsis root mycobiome.</title>
        <authorList>
            <person name="Mesny F."/>
            <person name="Miyauchi S."/>
            <person name="Thiergart T."/>
            <person name="Pickel B."/>
            <person name="Atanasova L."/>
            <person name="Karlsson M."/>
            <person name="Huettel B."/>
            <person name="Barry K.W."/>
            <person name="Haridas S."/>
            <person name="Chen C."/>
            <person name="Bauer D."/>
            <person name="Andreopoulos W."/>
            <person name="Pangilinan J."/>
            <person name="LaButti K."/>
            <person name="Riley R."/>
            <person name="Lipzen A."/>
            <person name="Clum A."/>
            <person name="Drula E."/>
            <person name="Henrissat B."/>
            <person name="Kohler A."/>
            <person name="Grigoriev I.V."/>
            <person name="Martin F.M."/>
            <person name="Hacquard S."/>
        </authorList>
    </citation>
    <scope>NUCLEOTIDE SEQUENCE</scope>
    <source>
        <strain evidence="1">MPI-SDFR-AT-0073</strain>
    </source>
</reference>
<proteinExistence type="predicted"/>
<name>A0A9P8UDX8_9PEZI</name>
<sequence>MIGEGKEELLFLFKPRKEQFIRAMERAEDASTISAGEQRLSARMWDSWDIGRFWFNLAARSSFNVDEVYWKCLHKEG</sequence>
<evidence type="ECO:0000313" key="2">
    <source>
        <dbReference type="Proteomes" id="UP000758603"/>
    </source>
</evidence>